<evidence type="ECO:0000313" key="4">
    <source>
        <dbReference type="Proteomes" id="UP000321291"/>
    </source>
</evidence>
<name>A0A5B8VQE1_9BACT</name>
<gene>
    <name evidence="3" type="ORF">FSB73_21555</name>
</gene>
<keyword evidence="1" id="KW-0732">Signal</keyword>
<dbReference type="RefSeq" id="WP_146787109.1">
    <property type="nucleotide sequence ID" value="NZ_CP042434.1"/>
</dbReference>
<dbReference type="AlphaFoldDB" id="A0A5B8VQE1"/>
<dbReference type="GO" id="GO:0015562">
    <property type="term" value="F:efflux transmembrane transporter activity"/>
    <property type="evidence" value="ECO:0007669"/>
    <property type="project" value="TreeGrafter"/>
</dbReference>
<organism evidence="3 4">
    <name type="scientific">Arachidicoccus ginsenosidivorans</name>
    <dbReference type="NCBI Taxonomy" id="496057"/>
    <lineage>
        <taxon>Bacteria</taxon>
        <taxon>Pseudomonadati</taxon>
        <taxon>Bacteroidota</taxon>
        <taxon>Chitinophagia</taxon>
        <taxon>Chitinophagales</taxon>
        <taxon>Chitinophagaceae</taxon>
        <taxon>Arachidicoccus</taxon>
    </lineage>
</organism>
<dbReference type="Gene3D" id="2.40.50.100">
    <property type="match status" value="1"/>
</dbReference>
<proteinExistence type="predicted"/>
<dbReference type="OrthoDB" id="1435302at2"/>
<dbReference type="PANTHER" id="PTHR30469:SF15">
    <property type="entry name" value="HLYD FAMILY OF SECRETION PROTEINS"/>
    <property type="match status" value="1"/>
</dbReference>
<evidence type="ECO:0000256" key="1">
    <source>
        <dbReference type="SAM" id="SignalP"/>
    </source>
</evidence>
<dbReference type="InterPro" id="IPR058625">
    <property type="entry name" value="MdtA-like_BSH"/>
</dbReference>
<dbReference type="KEGG" id="agi:FSB73_21555"/>
<feature type="signal peptide" evidence="1">
    <location>
        <begin position="1"/>
        <end position="22"/>
    </location>
</feature>
<protein>
    <submittedName>
        <fullName evidence="3">HlyD family efflux transporter periplasmic adaptor subunit</fullName>
    </submittedName>
</protein>
<dbReference type="Pfam" id="PF25917">
    <property type="entry name" value="BSH_RND"/>
    <property type="match status" value="1"/>
</dbReference>
<feature type="chain" id="PRO_5023079622" evidence="1">
    <location>
        <begin position="23"/>
        <end position="317"/>
    </location>
</feature>
<dbReference type="PROSITE" id="PS51257">
    <property type="entry name" value="PROKAR_LIPOPROTEIN"/>
    <property type="match status" value="1"/>
</dbReference>
<dbReference type="Proteomes" id="UP000321291">
    <property type="component" value="Chromosome"/>
</dbReference>
<feature type="domain" description="Multidrug resistance protein MdtA-like barrel-sandwich hybrid" evidence="2">
    <location>
        <begin position="67"/>
        <end position="153"/>
    </location>
</feature>
<dbReference type="EMBL" id="CP042434">
    <property type="protein sequence ID" value="QEC73864.1"/>
    <property type="molecule type" value="Genomic_DNA"/>
</dbReference>
<reference evidence="3 4" key="1">
    <citation type="journal article" date="2017" name="Int. J. Syst. Evol. Microbiol.">
        <title>Arachidicoccus ginsenosidivorans sp. nov., with ginsenoside-converting activity isolated from ginseng cultivating soil.</title>
        <authorList>
            <person name="Siddiqi M.Z."/>
            <person name="Aslam Z."/>
            <person name="Im W.T."/>
        </authorList>
    </citation>
    <scope>NUCLEOTIDE SEQUENCE [LARGE SCALE GENOMIC DNA]</scope>
    <source>
        <strain evidence="3 4">Gsoil 809</strain>
    </source>
</reference>
<keyword evidence="4" id="KW-1185">Reference proteome</keyword>
<evidence type="ECO:0000259" key="2">
    <source>
        <dbReference type="Pfam" id="PF25917"/>
    </source>
</evidence>
<sequence>MRYLFPVIASIFAFLTVGCSNSATEDSANGADSQQLVVTPVSVCTGSYQSLKDSIVLNAFSKYLMSVDIKANINGYIKSTDLHLGDQVKKGQLLFVLQTKESESLGNTINNLDSSFKFSGISRLKSTTAGYITMINHQVGDYVQDGEILASITDKNSFGFILNLPFQYRGLLHMQQQISIELPDNTKVQGVVSKIMQQMDSISQTQKVFLKSTSGNIPSNLLANVVLITNVISGFTLPKTCIYTNENQQQFWVMKLLNDSTAVKMPITKIFENDSSVVLSALPTSSATSAPALSVTDRFVAQGGYGLSDTAHIRIEH</sequence>
<dbReference type="PANTHER" id="PTHR30469">
    <property type="entry name" value="MULTIDRUG RESISTANCE PROTEIN MDTA"/>
    <property type="match status" value="1"/>
</dbReference>
<evidence type="ECO:0000313" key="3">
    <source>
        <dbReference type="EMBL" id="QEC73864.1"/>
    </source>
</evidence>
<accession>A0A5B8VQE1</accession>
<dbReference type="GO" id="GO:1990281">
    <property type="term" value="C:efflux pump complex"/>
    <property type="evidence" value="ECO:0007669"/>
    <property type="project" value="TreeGrafter"/>
</dbReference>